<organism evidence="1 2">
    <name type="scientific">Chaetomium tenue</name>
    <dbReference type="NCBI Taxonomy" id="1854479"/>
    <lineage>
        <taxon>Eukaryota</taxon>
        <taxon>Fungi</taxon>
        <taxon>Dikarya</taxon>
        <taxon>Ascomycota</taxon>
        <taxon>Pezizomycotina</taxon>
        <taxon>Sordariomycetes</taxon>
        <taxon>Sordariomycetidae</taxon>
        <taxon>Sordariales</taxon>
        <taxon>Chaetomiaceae</taxon>
        <taxon>Chaetomium</taxon>
    </lineage>
</organism>
<reference evidence="1 2" key="1">
    <citation type="journal article" date="2021" name="Nat. Commun.">
        <title>Genetic determinants of endophytism in the Arabidopsis root mycobiome.</title>
        <authorList>
            <person name="Mesny F."/>
            <person name="Miyauchi S."/>
            <person name="Thiergart T."/>
            <person name="Pickel B."/>
            <person name="Atanasova L."/>
            <person name="Karlsson M."/>
            <person name="Huettel B."/>
            <person name="Barry K.W."/>
            <person name="Haridas S."/>
            <person name="Chen C."/>
            <person name="Bauer D."/>
            <person name="Andreopoulos W."/>
            <person name="Pangilinan J."/>
            <person name="LaButti K."/>
            <person name="Riley R."/>
            <person name="Lipzen A."/>
            <person name="Clum A."/>
            <person name="Drula E."/>
            <person name="Henrissat B."/>
            <person name="Kohler A."/>
            <person name="Grigoriev I.V."/>
            <person name="Martin F.M."/>
            <person name="Hacquard S."/>
        </authorList>
    </citation>
    <scope>NUCLEOTIDE SEQUENCE [LARGE SCALE GENOMIC DNA]</scope>
    <source>
        <strain evidence="1 2">MPI-SDFR-AT-0079</strain>
    </source>
</reference>
<evidence type="ECO:0000313" key="2">
    <source>
        <dbReference type="Proteomes" id="UP000724584"/>
    </source>
</evidence>
<proteinExistence type="predicted"/>
<name>A0ACB7P6N9_9PEZI</name>
<dbReference type="Proteomes" id="UP000724584">
    <property type="component" value="Unassembled WGS sequence"/>
</dbReference>
<dbReference type="EMBL" id="JAGIZQ010000004">
    <property type="protein sequence ID" value="KAH6631662.1"/>
    <property type="molecule type" value="Genomic_DNA"/>
</dbReference>
<accession>A0ACB7P6N9</accession>
<comment type="caution">
    <text evidence="1">The sequence shown here is derived from an EMBL/GenBank/DDBJ whole genome shotgun (WGS) entry which is preliminary data.</text>
</comment>
<gene>
    <name evidence="1" type="ORF">F5144DRAFT_227648</name>
</gene>
<evidence type="ECO:0000313" key="1">
    <source>
        <dbReference type="EMBL" id="KAH6631662.1"/>
    </source>
</evidence>
<protein>
    <submittedName>
        <fullName evidence="1">Uncharacterized protein</fullName>
    </submittedName>
</protein>
<keyword evidence="2" id="KW-1185">Reference proteome</keyword>
<sequence>MWSVMPDRQPPTTRSGRALFSAKFSNLCGPFGPICSVCQQGSVVFRQAPPSRGWWLRVGFGVCLNRRSQIPAAISSHGQYFGAACPYGKCRRPLTLRLWFLMQFGGRMKGDKGDKGDRKGDGLREMPYFVRSLVGSVPVSKWPSETPFRFDCRISVHNCREVLPRPLPCVVDPQLSPLMSRASFQKPRDNAKEWGRSLPRWSGGWVRSSGDGH</sequence>